<gene>
    <name evidence="16 18" type="primary">kdpB</name>
    <name evidence="18" type="ORF">GT019_15155</name>
</gene>
<dbReference type="PANTHER" id="PTHR43743:SF1">
    <property type="entry name" value="POTASSIUM-TRANSPORTING ATPASE ATP-BINDING SUBUNIT"/>
    <property type="match status" value="1"/>
</dbReference>
<dbReference type="Gene3D" id="3.40.1110.10">
    <property type="entry name" value="Calcium-transporting ATPase, cytoplasmic domain N"/>
    <property type="match status" value="1"/>
</dbReference>
<feature type="transmembrane region" description="Helical" evidence="16">
    <location>
        <begin position="217"/>
        <end position="241"/>
    </location>
</feature>
<dbReference type="RefSeq" id="WP_161744036.1">
    <property type="nucleotide sequence ID" value="NZ_JAAAMV010000011.1"/>
</dbReference>
<keyword evidence="13 16" id="KW-1133">Transmembrane helix</keyword>
<dbReference type="Pfam" id="PF00702">
    <property type="entry name" value="Hydrolase"/>
    <property type="match status" value="1"/>
</dbReference>
<dbReference type="SUPFAM" id="SSF56784">
    <property type="entry name" value="HAD-like"/>
    <property type="match status" value="1"/>
</dbReference>
<dbReference type="SFLD" id="SFLDS00003">
    <property type="entry name" value="Haloacid_Dehalogenase"/>
    <property type="match status" value="1"/>
</dbReference>
<dbReference type="Gene3D" id="3.40.50.1000">
    <property type="entry name" value="HAD superfamily/HAD-like"/>
    <property type="match status" value="1"/>
</dbReference>
<dbReference type="SFLD" id="SFLDG00002">
    <property type="entry name" value="C1.7:_P-type_atpase_like"/>
    <property type="match status" value="1"/>
</dbReference>
<evidence type="ECO:0000256" key="7">
    <source>
        <dbReference type="ARBA" id="ARBA00022723"/>
    </source>
</evidence>
<feature type="binding site" evidence="16">
    <location>
        <position position="515"/>
    </location>
    <ligand>
        <name>Mg(2+)</name>
        <dbReference type="ChEBI" id="CHEBI:18420"/>
    </ligand>
</feature>
<comment type="catalytic activity">
    <reaction evidence="16">
        <text>K(+)(out) + ATP + H2O = K(+)(in) + ADP + phosphate + H(+)</text>
        <dbReference type="Rhea" id="RHEA:16777"/>
        <dbReference type="ChEBI" id="CHEBI:15377"/>
        <dbReference type="ChEBI" id="CHEBI:15378"/>
        <dbReference type="ChEBI" id="CHEBI:29103"/>
        <dbReference type="ChEBI" id="CHEBI:30616"/>
        <dbReference type="ChEBI" id="CHEBI:43474"/>
        <dbReference type="ChEBI" id="CHEBI:456216"/>
        <dbReference type="EC" id="7.2.2.6"/>
    </reaction>
</comment>
<keyword evidence="9 16" id="KW-0067">ATP-binding</keyword>
<feature type="binding site" evidence="16">
    <location>
        <position position="342"/>
    </location>
    <ligand>
        <name>ATP</name>
        <dbReference type="ChEBI" id="CHEBI:30616"/>
    </ligand>
</feature>
<keyword evidence="15 16" id="KW-0472">Membrane</keyword>
<feature type="transmembrane region" description="Helical" evidence="16">
    <location>
        <begin position="653"/>
        <end position="673"/>
    </location>
</feature>
<keyword evidence="19" id="KW-1185">Reference proteome</keyword>
<dbReference type="InterPro" id="IPR023299">
    <property type="entry name" value="ATPase_P-typ_cyto_dom_N"/>
</dbReference>
<feature type="binding site" evidence="16">
    <location>
        <position position="346"/>
    </location>
    <ligand>
        <name>ATP</name>
        <dbReference type="ChEBI" id="CHEBI:30616"/>
    </ligand>
</feature>
<evidence type="ECO:0000313" key="19">
    <source>
        <dbReference type="Proteomes" id="UP000665561"/>
    </source>
</evidence>
<dbReference type="NCBIfam" id="TIGR01497">
    <property type="entry name" value="kdpB"/>
    <property type="match status" value="1"/>
</dbReference>
<feature type="domain" description="P-type ATPase A" evidence="17">
    <location>
        <begin position="105"/>
        <end position="206"/>
    </location>
</feature>
<dbReference type="InterPro" id="IPR059000">
    <property type="entry name" value="ATPase_P-type_domA"/>
</dbReference>
<keyword evidence="10 16" id="KW-0460">Magnesium</keyword>
<evidence type="ECO:0000256" key="12">
    <source>
        <dbReference type="ARBA" id="ARBA00022967"/>
    </source>
</evidence>
<comment type="subunit">
    <text evidence="16">The system is composed of three essential subunits: KdpA, KdpB and KdpC.</text>
</comment>
<feature type="binding site" evidence="16">
    <location>
        <position position="519"/>
    </location>
    <ligand>
        <name>Mg(2+)</name>
        <dbReference type="ChEBI" id="CHEBI:18420"/>
    </ligand>
</feature>
<comment type="subcellular location">
    <subcellularLocation>
        <location evidence="16">Cell membrane</location>
        <topology evidence="16">Multi-pass membrane protein</topology>
    </subcellularLocation>
    <subcellularLocation>
        <location evidence="1">Membrane</location>
        <topology evidence="1">Multi-pass membrane protein</topology>
    </subcellularLocation>
</comment>
<keyword evidence="7 16" id="KW-0479">Metal-binding</keyword>
<dbReference type="SUPFAM" id="SSF81665">
    <property type="entry name" value="Calcium ATPase, transmembrane domain M"/>
    <property type="match status" value="1"/>
</dbReference>
<accession>A0ABW9XRE0</accession>
<evidence type="ECO:0000256" key="14">
    <source>
        <dbReference type="ARBA" id="ARBA00023065"/>
    </source>
</evidence>
<evidence type="ECO:0000256" key="3">
    <source>
        <dbReference type="ARBA" id="ARBA00022475"/>
    </source>
</evidence>
<dbReference type="InterPro" id="IPR008250">
    <property type="entry name" value="ATPase_P-typ_transduc_dom_A_sf"/>
</dbReference>
<evidence type="ECO:0000256" key="13">
    <source>
        <dbReference type="ARBA" id="ARBA00022989"/>
    </source>
</evidence>
<keyword evidence="11 16" id="KW-0630">Potassium</keyword>
<evidence type="ECO:0000256" key="10">
    <source>
        <dbReference type="ARBA" id="ARBA00022842"/>
    </source>
</evidence>
<organism evidence="18 19">
    <name type="scientific">Paenibacillus glycinis</name>
    <dbReference type="NCBI Taxonomy" id="2697035"/>
    <lineage>
        <taxon>Bacteria</taxon>
        <taxon>Bacillati</taxon>
        <taxon>Bacillota</taxon>
        <taxon>Bacilli</taxon>
        <taxon>Bacillales</taxon>
        <taxon>Paenibacillaceae</taxon>
        <taxon>Paenibacillus</taxon>
    </lineage>
</organism>
<feature type="transmembrane region" description="Helical" evidence="16">
    <location>
        <begin position="253"/>
        <end position="275"/>
    </location>
</feature>
<evidence type="ECO:0000256" key="15">
    <source>
        <dbReference type="ARBA" id="ARBA00023136"/>
    </source>
</evidence>
<dbReference type="InterPro" id="IPR018303">
    <property type="entry name" value="ATPase_P-typ_P_site"/>
</dbReference>
<keyword evidence="2 16" id="KW-0813">Transport</keyword>
<dbReference type="Proteomes" id="UP000665561">
    <property type="component" value="Unassembled WGS sequence"/>
</dbReference>
<feature type="transmembrane region" description="Helical" evidence="16">
    <location>
        <begin position="63"/>
        <end position="83"/>
    </location>
</feature>
<comment type="caution">
    <text evidence="18">The sequence shown here is derived from an EMBL/GenBank/DDBJ whole genome shotgun (WGS) entry which is preliminary data.</text>
</comment>
<evidence type="ECO:0000256" key="11">
    <source>
        <dbReference type="ARBA" id="ARBA00022958"/>
    </source>
</evidence>
<evidence type="ECO:0000256" key="2">
    <source>
        <dbReference type="ARBA" id="ARBA00022448"/>
    </source>
</evidence>
<comment type="caution">
    <text evidence="16">Lacks conserved residue(s) required for the propagation of feature annotation.</text>
</comment>
<keyword evidence="5 16" id="KW-0597">Phosphoprotein</keyword>
<evidence type="ECO:0000256" key="9">
    <source>
        <dbReference type="ARBA" id="ARBA00022840"/>
    </source>
</evidence>
<comment type="similarity">
    <text evidence="16">Belongs to the cation transport ATPase (P-type) (TC 3.A.3) family. Type IA subfamily.</text>
</comment>
<dbReference type="HAMAP" id="MF_00285">
    <property type="entry name" value="KdpB"/>
    <property type="match status" value="1"/>
</dbReference>
<dbReference type="PROSITE" id="PS00154">
    <property type="entry name" value="ATPASE_E1_E2"/>
    <property type="match status" value="1"/>
</dbReference>
<dbReference type="SUPFAM" id="SSF81653">
    <property type="entry name" value="Calcium ATPase, transduction domain A"/>
    <property type="match status" value="1"/>
</dbReference>
<keyword evidence="3 16" id="KW-1003">Cell membrane</keyword>
<dbReference type="EC" id="7.2.2.6" evidence="16"/>
<evidence type="ECO:0000256" key="4">
    <source>
        <dbReference type="ARBA" id="ARBA00022538"/>
    </source>
</evidence>
<evidence type="ECO:0000256" key="1">
    <source>
        <dbReference type="ARBA" id="ARBA00004141"/>
    </source>
</evidence>
<evidence type="ECO:0000256" key="8">
    <source>
        <dbReference type="ARBA" id="ARBA00022741"/>
    </source>
</evidence>
<dbReference type="InterPro" id="IPR023298">
    <property type="entry name" value="ATPase_P-typ_TM_dom_sf"/>
</dbReference>
<evidence type="ECO:0000256" key="5">
    <source>
        <dbReference type="ARBA" id="ARBA00022553"/>
    </source>
</evidence>
<dbReference type="InterPro" id="IPR044492">
    <property type="entry name" value="P_typ_ATPase_HD_dom"/>
</dbReference>
<dbReference type="InterPro" id="IPR006391">
    <property type="entry name" value="P-type_ATPase_bsu_IA"/>
</dbReference>
<dbReference type="NCBIfam" id="TIGR01494">
    <property type="entry name" value="ATPase_P-type"/>
    <property type="match status" value="2"/>
</dbReference>
<feature type="binding site" evidence="16">
    <location>
        <position position="392"/>
    </location>
    <ligand>
        <name>ATP</name>
        <dbReference type="ChEBI" id="CHEBI:30616"/>
    </ligand>
</feature>
<evidence type="ECO:0000256" key="16">
    <source>
        <dbReference type="HAMAP-Rule" id="MF_00285"/>
    </source>
</evidence>
<feature type="active site" description="4-aspartylphosphate intermediate" evidence="16">
    <location>
        <position position="305"/>
    </location>
</feature>
<sequence length="677" mass="72128">MASNDYRNSMTGKLVRRALLDSVRKLNPVRMMSNPVLFVVEGAAVLTLLILVFPAAFHASGRQGYTTSVFLILLFTILFANFAEALAEGRGQAQADFLRKSQTGTKAKRLRKDGSVQLVPSSELRRKDLILIEKGDLVPGDGEIVAGAAVIDESAVTGESTPVLKRAHGDSSSVTGGTLVVSDRITVRITADPGESFLDRMIQLVEGAKRQKSPNEVALNSLLIVFTIIFLIVVVTLAPIAGYVGVTIETSTLIALLVCLIPTTIGGLLSAIGIAGMSRVMRFNVLAMSGKAVETAGDIGTVILDKTGTITYGNRRAYRFIPAPGATERELVAAAVAASLHDETPEGRSVLDYAKSIPFEWNEADYAGGAVVPFSAENRMSGLLLEDASYYKGAAQEIKAHVLRSGGDYPALADAIGEDIAKEGGTPLAVCRDNRLLGFIYLKDTIKPGLKEKLDELRQMGIKTIMCTGDNRLTAETIAREVGVDECIAECKPEEKIRVVLAEQAQGKMVAMTGDGTNDAPALAQADVGIAMNSGTTAAKEAANMVNLDSDPAKLIQVIFTGKQLLVTRGALTAFSLANDFSKYFAILPAALAGFMPQMDALNVMRLHSPESAVLSALIFNALIIPALIPVAIRGVRFAPMSADKLLQRNLLIYGVGGIFIPFLGIKAVDMALRLFD</sequence>
<keyword evidence="4 16" id="KW-0633">Potassium transport</keyword>
<dbReference type="PRINTS" id="PR00119">
    <property type="entry name" value="CATATPASE"/>
</dbReference>
<proteinExistence type="inferred from homology"/>
<protein>
    <recommendedName>
        <fullName evidence="16">Potassium-transporting ATPase ATP-binding subunit</fullName>
        <ecNumber evidence="16">7.2.2.6</ecNumber>
    </recommendedName>
    <alternativeName>
        <fullName evidence="16">ATP phosphohydrolase [potassium-transporting] B chain</fullName>
    </alternativeName>
    <alternativeName>
        <fullName evidence="16">Potassium-binding and translocating subunit B</fullName>
    </alternativeName>
    <alternativeName>
        <fullName evidence="16">Potassium-translocating ATPase B chain</fullName>
    </alternativeName>
</protein>
<dbReference type="EMBL" id="JAAAMV010000011">
    <property type="protein sequence ID" value="NBD25220.1"/>
    <property type="molecule type" value="Genomic_DNA"/>
</dbReference>
<dbReference type="InterPro" id="IPR036412">
    <property type="entry name" value="HAD-like_sf"/>
</dbReference>
<evidence type="ECO:0000259" key="17">
    <source>
        <dbReference type="Pfam" id="PF00122"/>
    </source>
</evidence>
<feature type="transmembrane region" description="Helical" evidence="16">
    <location>
        <begin position="36"/>
        <end position="57"/>
    </location>
</feature>
<dbReference type="InterPro" id="IPR001757">
    <property type="entry name" value="P_typ_ATPase"/>
</dbReference>
<name>A0ABW9XRE0_9BACL</name>
<comment type="function">
    <text evidence="16">Part of the high-affinity ATP-driven potassium transport (or Kdp) system, which catalyzes the hydrolysis of ATP coupled with the electrogenic transport of potassium into the cytoplasm. This subunit is responsible for energy coupling to the transport system and for the release of the potassium ions to the cytoplasm.</text>
</comment>
<dbReference type="SFLD" id="SFLDF00027">
    <property type="entry name" value="p-type_atpase"/>
    <property type="match status" value="1"/>
</dbReference>
<reference evidence="18 19" key="1">
    <citation type="submission" date="2020-01" db="EMBL/GenBank/DDBJ databases">
        <title>Paenibacillus soybeanensis sp. nov. isolated from the nodules of soybean (Glycine max(L.) Merr).</title>
        <authorList>
            <person name="Wang H."/>
        </authorList>
    </citation>
    <scope>NUCLEOTIDE SEQUENCE [LARGE SCALE GENOMIC DNA]</scope>
    <source>
        <strain evidence="18 19">T1</strain>
    </source>
</reference>
<evidence type="ECO:0000313" key="18">
    <source>
        <dbReference type="EMBL" id="NBD25220.1"/>
    </source>
</evidence>
<feature type="transmembrane region" description="Helical" evidence="16">
    <location>
        <begin position="613"/>
        <end position="633"/>
    </location>
</feature>
<dbReference type="InterPro" id="IPR023214">
    <property type="entry name" value="HAD_sf"/>
</dbReference>
<keyword evidence="8 16" id="KW-0547">Nucleotide-binding</keyword>
<dbReference type="Pfam" id="PF00122">
    <property type="entry name" value="E1-E2_ATPase"/>
    <property type="match status" value="1"/>
</dbReference>
<keyword evidence="14 16" id="KW-0406">Ion transport</keyword>
<keyword evidence="6 16" id="KW-0812">Transmembrane</keyword>
<dbReference type="Gene3D" id="2.70.150.10">
    <property type="entry name" value="Calcium-transporting ATPase, cytoplasmic transduction domain A"/>
    <property type="match status" value="1"/>
</dbReference>
<evidence type="ECO:0000256" key="6">
    <source>
        <dbReference type="ARBA" id="ARBA00022692"/>
    </source>
</evidence>
<keyword evidence="12 16" id="KW-1278">Translocase</keyword>
<dbReference type="PANTHER" id="PTHR43743">
    <property type="entry name" value="POTASSIUM-TRANSPORTING ATPASE ATP-BINDING SUBUNIT"/>
    <property type="match status" value="1"/>
</dbReference>